<evidence type="ECO:0000313" key="3">
    <source>
        <dbReference type="EMBL" id="MQT12260.1"/>
    </source>
</evidence>
<dbReference type="AlphaFoldDB" id="A0A6A7XZM7"/>
<dbReference type="Proteomes" id="UP000332515">
    <property type="component" value="Unassembled WGS sequence"/>
</dbReference>
<reference evidence="3 4" key="1">
    <citation type="submission" date="2019-09" db="EMBL/GenBank/DDBJ databases">
        <title>Segnochrobactrum spirostomi gen. nov., sp. nov., isolated from the ciliate Spirostomum cf. yagiui and description of a novel family, Segnochrobactraceae fam. nov. within the order Rhizobiales of the class Alphaproteobacteria.</title>
        <authorList>
            <person name="Akter S."/>
            <person name="Shazib S.U.A."/>
            <person name="Shin M.K."/>
        </authorList>
    </citation>
    <scope>NUCLEOTIDE SEQUENCE [LARGE SCALE GENOMIC DNA]</scope>
    <source>
        <strain evidence="3 4">Sp-1</strain>
    </source>
</reference>
<keyword evidence="2 3" id="KW-0808">Transferase</keyword>
<dbReference type="Gene3D" id="3.40.50.12710">
    <property type="match status" value="1"/>
</dbReference>
<dbReference type="Pfam" id="PF02636">
    <property type="entry name" value="Methyltransf_28"/>
    <property type="match status" value="1"/>
</dbReference>
<comment type="caution">
    <text evidence="3">The sequence shown here is derived from an EMBL/GenBank/DDBJ whole genome shotgun (WGS) entry which is preliminary data.</text>
</comment>
<dbReference type="InterPro" id="IPR003788">
    <property type="entry name" value="NDUFAF7"/>
</dbReference>
<dbReference type="SUPFAM" id="SSF53335">
    <property type="entry name" value="S-adenosyl-L-methionine-dependent methyltransferases"/>
    <property type="match status" value="1"/>
</dbReference>
<dbReference type="InterPro" id="IPR029063">
    <property type="entry name" value="SAM-dependent_MTases_sf"/>
</dbReference>
<name>A0A6A7XZM7_9HYPH</name>
<evidence type="ECO:0000256" key="1">
    <source>
        <dbReference type="ARBA" id="ARBA00022603"/>
    </source>
</evidence>
<proteinExistence type="predicted"/>
<dbReference type="InterPro" id="IPR038375">
    <property type="entry name" value="NDUFAF7_sf"/>
</dbReference>
<dbReference type="EMBL" id="VWNA01000001">
    <property type="protein sequence ID" value="MQT12260.1"/>
    <property type="molecule type" value="Genomic_DNA"/>
</dbReference>
<dbReference type="PANTHER" id="PTHR12049">
    <property type="entry name" value="PROTEIN ARGININE METHYLTRANSFERASE NDUFAF7, MITOCHONDRIAL"/>
    <property type="match status" value="1"/>
</dbReference>
<organism evidence="3 4">
    <name type="scientific">Segnochrobactrum spirostomi</name>
    <dbReference type="NCBI Taxonomy" id="2608987"/>
    <lineage>
        <taxon>Bacteria</taxon>
        <taxon>Pseudomonadati</taxon>
        <taxon>Pseudomonadota</taxon>
        <taxon>Alphaproteobacteria</taxon>
        <taxon>Hyphomicrobiales</taxon>
        <taxon>Segnochrobactraceae</taxon>
        <taxon>Segnochrobactrum</taxon>
    </lineage>
</organism>
<sequence>MALALGDPDDGYYITRDPLGRAGDFVTAPEISQMFGEIVGIWLVEAWRALGAPLPVRLVELGPGRGTLMADILRVIARLAPSLAAGLDLHLVETSPALRARQAAVLASSGITPSWHSAFAEVPAGPMLLVANEFFDALPIRQFVQADGTWRERVVGLDDDGRLAFGLGPGALVGDAPARLLREAEPGAVLEVSPASTAVMNAIAERIAREGGAALAIDYGHAETALGDTFQAVKAHAFADPLAEPGSADLTAHVDFGALARAARAAGAGVLGPITQGDFLLAMGLLERAGRLGAPLDEAGREAIRAAVERLAGPQQMGTLFKVMAVVPTPIGVAPFPG</sequence>
<dbReference type="GO" id="GO:0032259">
    <property type="term" value="P:methylation"/>
    <property type="evidence" value="ECO:0007669"/>
    <property type="project" value="UniProtKB-KW"/>
</dbReference>
<accession>A0A6A7XZM7</accession>
<gene>
    <name evidence="3" type="ORF">F0357_06205</name>
</gene>
<dbReference type="GO" id="GO:0035243">
    <property type="term" value="F:protein-arginine omega-N symmetric methyltransferase activity"/>
    <property type="evidence" value="ECO:0007669"/>
    <property type="project" value="TreeGrafter"/>
</dbReference>
<protein>
    <submittedName>
        <fullName evidence="3">Class I SAM-dependent methyltransferase</fullName>
    </submittedName>
</protein>
<dbReference type="PANTHER" id="PTHR12049:SF7">
    <property type="entry name" value="PROTEIN ARGININE METHYLTRANSFERASE NDUFAF7, MITOCHONDRIAL"/>
    <property type="match status" value="1"/>
</dbReference>
<evidence type="ECO:0000256" key="2">
    <source>
        <dbReference type="ARBA" id="ARBA00022679"/>
    </source>
</evidence>
<keyword evidence="4" id="KW-1185">Reference proteome</keyword>
<evidence type="ECO:0000313" key="4">
    <source>
        <dbReference type="Proteomes" id="UP000332515"/>
    </source>
</evidence>
<keyword evidence="1 3" id="KW-0489">Methyltransferase</keyword>